<name>A0ABN0ZCM6_9ACTN</name>
<protein>
    <recommendedName>
        <fullName evidence="4">Transposase</fullName>
    </recommendedName>
</protein>
<comment type="caution">
    <text evidence="2">The sequence shown here is derived from an EMBL/GenBank/DDBJ whole genome shotgun (WGS) entry which is preliminary data.</text>
</comment>
<sequence>MESQAEGVVPVLAAMSGMEREYIPDRTFEVHESARKRGKTIGGAGRHRRVHEVHGSPPTRPGVEPANIAKRLVVTTGTKKGQRSAPATVMRMLRKHDEKAATEAGA</sequence>
<evidence type="ECO:0008006" key="4">
    <source>
        <dbReference type="Google" id="ProtNLM"/>
    </source>
</evidence>
<evidence type="ECO:0000313" key="3">
    <source>
        <dbReference type="Proteomes" id="UP001499895"/>
    </source>
</evidence>
<feature type="region of interest" description="Disordered" evidence="1">
    <location>
        <begin position="33"/>
        <end position="67"/>
    </location>
</feature>
<accession>A0ABN0ZCM6</accession>
<evidence type="ECO:0000256" key="1">
    <source>
        <dbReference type="SAM" id="MobiDB-lite"/>
    </source>
</evidence>
<feature type="compositionally biased region" description="Basic residues" evidence="1">
    <location>
        <begin position="36"/>
        <end position="51"/>
    </location>
</feature>
<gene>
    <name evidence="2" type="ORF">GCM10009544_02310</name>
</gene>
<dbReference type="Proteomes" id="UP001499895">
    <property type="component" value="Unassembled WGS sequence"/>
</dbReference>
<keyword evidence="3" id="KW-1185">Reference proteome</keyword>
<evidence type="ECO:0000313" key="2">
    <source>
        <dbReference type="EMBL" id="GAA0443060.1"/>
    </source>
</evidence>
<proteinExistence type="predicted"/>
<dbReference type="EMBL" id="BAAAHB010000001">
    <property type="protein sequence ID" value="GAA0443060.1"/>
    <property type="molecule type" value="Genomic_DNA"/>
</dbReference>
<reference evidence="2 3" key="1">
    <citation type="journal article" date="2019" name="Int. J. Syst. Evol. Microbiol.">
        <title>The Global Catalogue of Microorganisms (GCM) 10K type strain sequencing project: providing services to taxonomists for standard genome sequencing and annotation.</title>
        <authorList>
            <consortium name="The Broad Institute Genomics Platform"/>
            <consortium name="The Broad Institute Genome Sequencing Center for Infectious Disease"/>
            <person name="Wu L."/>
            <person name="Ma J."/>
        </authorList>
    </citation>
    <scope>NUCLEOTIDE SEQUENCE [LARGE SCALE GENOMIC DNA]</scope>
    <source>
        <strain evidence="2 3">JCM 10649</strain>
    </source>
</reference>
<organism evidence="2 3">
    <name type="scientific">Streptomyces stramineus</name>
    <dbReference type="NCBI Taxonomy" id="173861"/>
    <lineage>
        <taxon>Bacteria</taxon>
        <taxon>Bacillati</taxon>
        <taxon>Actinomycetota</taxon>
        <taxon>Actinomycetes</taxon>
        <taxon>Kitasatosporales</taxon>
        <taxon>Streptomycetaceae</taxon>
        <taxon>Streptomyces</taxon>
    </lineage>
</organism>
<dbReference type="RefSeq" id="WP_344083952.1">
    <property type="nucleotide sequence ID" value="NZ_BAAAHB010000001.1"/>
</dbReference>